<keyword evidence="25" id="KW-1185">Reference proteome</keyword>
<feature type="active site" description="Proton acceptor" evidence="20">
    <location>
        <position position="169"/>
    </location>
</feature>
<accession>A0A9D3QBR2</accession>
<gene>
    <name evidence="24" type="ORF">MATL_G00062810</name>
</gene>
<dbReference type="AlphaFoldDB" id="A0A9D3QBR2"/>
<evidence type="ECO:0000256" key="15">
    <source>
        <dbReference type="ARBA" id="ARBA00023136"/>
    </source>
</evidence>
<evidence type="ECO:0000256" key="20">
    <source>
        <dbReference type="PIRSR" id="PIRSR600407-1"/>
    </source>
</evidence>
<evidence type="ECO:0000313" key="24">
    <source>
        <dbReference type="EMBL" id="KAG7481058.1"/>
    </source>
</evidence>
<dbReference type="PANTHER" id="PTHR11782:SF31">
    <property type="entry name" value="ECTONUCLEOSIDE TRIPHOSPHATE DIPHOSPHOHYDROLASE 8"/>
    <property type="match status" value="1"/>
</dbReference>
<dbReference type="GO" id="GO:0005524">
    <property type="term" value="F:ATP binding"/>
    <property type="evidence" value="ECO:0007669"/>
    <property type="project" value="UniProtKB-KW"/>
</dbReference>
<comment type="caution">
    <text evidence="24">The sequence shown here is derived from an EMBL/GenBank/DDBJ whole genome shotgun (WGS) entry which is preliminary data.</text>
</comment>
<sequence length="497" mass="54563">MGKTAVKQTLVGALVAAVGCMSLIALILTLAEHHSVELPPSSQYGMVFDAGSTHTALFVYQWPGNKQNNTGVVSQVLVCDVDGPGISSYASDPPGAGQSLVKCLDSAKAAIPTEKQKDTPVYLGATAGMRLLKIQNPTQSDQVLKEVTKTIKNYPFDFRGARILSGSEEGAYGWITINYLLEGFIKYSFEGKWLQPKGGKILGALDMGGSSTQIAFTPKDPMKDPASAAQLRLYGFDYSVYTHSYLCYGKDQAMGQLLAKLIKTNSTQPIEHPCYHQGYNLTLTLGDIYSSPCVETLGTFDPSIKVTFSGSSDPMKCLTLVKSIFNFSGCSFPPDCAFNGVYQPPVNGYFFAFSAYFYTFNFLGLAPQAPLPQVLSTIESFCKKDWAMLKAEHPEDKEKYLRDYCGSANYMMTILLDGYKFNQSWSNIYFQRTAADTDIGWTLGYMLNLTNLIPSEHHVTVTGVQHGQWAAGVFFIVFALFLCLVIVTVLCAWNPDY</sequence>
<dbReference type="OrthoDB" id="6372431at2759"/>
<evidence type="ECO:0000256" key="16">
    <source>
        <dbReference type="ARBA" id="ARBA00023157"/>
    </source>
</evidence>
<evidence type="ECO:0000256" key="3">
    <source>
        <dbReference type="ARBA" id="ARBA00004651"/>
    </source>
</evidence>
<keyword evidence="9 21" id="KW-0547">Nucleotide-binding</keyword>
<dbReference type="GO" id="GO:0004382">
    <property type="term" value="F:GDP phosphatase activity"/>
    <property type="evidence" value="ECO:0007669"/>
    <property type="project" value="TreeGrafter"/>
</dbReference>
<keyword evidence="13" id="KW-0460">Magnesium</keyword>
<dbReference type="Pfam" id="PF01150">
    <property type="entry name" value="GDA1_CD39"/>
    <property type="match status" value="1"/>
</dbReference>
<comment type="catalytic activity">
    <reaction evidence="19">
        <text>a ribonucleoside 5'-triphosphate + 2 H2O = a ribonucleoside 5'-phosphate + 2 phosphate + 2 H(+)</text>
        <dbReference type="Rhea" id="RHEA:36795"/>
        <dbReference type="ChEBI" id="CHEBI:15377"/>
        <dbReference type="ChEBI" id="CHEBI:15378"/>
        <dbReference type="ChEBI" id="CHEBI:43474"/>
        <dbReference type="ChEBI" id="CHEBI:58043"/>
        <dbReference type="ChEBI" id="CHEBI:61557"/>
        <dbReference type="EC" id="3.6.1.5"/>
    </reaction>
</comment>
<evidence type="ECO:0000256" key="8">
    <source>
        <dbReference type="ARBA" id="ARBA00022723"/>
    </source>
</evidence>
<evidence type="ECO:0000256" key="1">
    <source>
        <dbReference type="ARBA" id="ARBA00001913"/>
    </source>
</evidence>
<dbReference type="GO" id="GO:0005886">
    <property type="term" value="C:plasma membrane"/>
    <property type="evidence" value="ECO:0007669"/>
    <property type="project" value="UniProtKB-SubCell"/>
</dbReference>
<keyword evidence="14 23" id="KW-1133">Transmembrane helix</keyword>
<dbReference type="GO" id="GO:0046872">
    <property type="term" value="F:metal ion binding"/>
    <property type="evidence" value="ECO:0007669"/>
    <property type="project" value="UniProtKB-KW"/>
</dbReference>
<evidence type="ECO:0000256" key="13">
    <source>
        <dbReference type="ARBA" id="ARBA00022842"/>
    </source>
</evidence>
<evidence type="ECO:0000256" key="7">
    <source>
        <dbReference type="ARBA" id="ARBA00022692"/>
    </source>
</evidence>
<feature type="transmembrane region" description="Helical" evidence="23">
    <location>
        <begin position="12"/>
        <end position="31"/>
    </location>
</feature>
<evidence type="ECO:0000256" key="23">
    <source>
        <dbReference type="SAM" id="Phobius"/>
    </source>
</evidence>
<keyword evidence="16" id="KW-1015">Disulfide bond</keyword>
<reference evidence="24" key="1">
    <citation type="submission" date="2021-01" db="EMBL/GenBank/DDBJ databases">
        <authorList>
            <person name="Zahm M."/>
            <person name="Roques C."/>
            <person name="Cabau C."/>
            <person name="Klopp C."/>
            <person name="Donnadieu C."/>
            <person name="Jouanno E."/>
            <person name="Lampietro C."/>
            <person name="Louis A."/>
            <person name="Herpin A."/>
            <person name="Echchiki A."/>
            <person name="Berthelot C."/>
            <person name="Parey E."/>
            <person name="Roest-Crollius H."/>
            <person name="Braasch I."/>
            <person name="Postlethwait J."/>
            <person name="Bobe J."/>
            <person name="Montfort J."/>
            <person name="Bouchez O."/>
            <person name="Begum T."/>
            <person name="Mejri S."/>
            <person name="Adams A."/>
            <person name="Chen W.-J."/>
            <person name="Guiguen Y."/>
        </authorList>
    </citation>
    <scope>NUCLEOTIDE SEQUENCE</scope>
    <source>
        <strain evidence="24">YG-15Mar2019-1</strain>
        <tissue evidence="24">Brain</tissue>
    </source>
</reference>
<comment type="cofactor">
    <cofactor evidence="2">
        <name>Mg(2+)</name>
        <dbReference type="ChEBI" id="CHEBI:18420"/>
    </cofactor>
</comment>
<keyword evidence="15 23" id="KW-0472">Membrane</keyword>
<dbReference type="GO" id="GO:0017111">
    <property type="term" value="F:ribonucleoside triphosphate phosphatase activity"/>
    <property type="evidence" value="ECO:0007669"/>
    <property type="project" value="TreeGrafter"/>
</dbReference>
<evidence type="ECO:0000256" key="11">
    <source>
        <dbReference type="ARBA" id="ARBA00022837"/>
    </source>
</evidence>
<evidence type="ECO:0000256" key="2">
    <source>
        <dbReference type="ARBA" id="ARBA00001946"/>
    </source>
</evidence>
<proteinExistence type="inferred from homology"/>
<dbReference type="GO" id="GO:0004050">
    <property type="term" value="F:apyrase activity"/>
    <property type="evidence" value="ECO:0007669"/>
    <property type="project" value="UniProtKB-EC"/>
</dbReference>
<evidence type="ECO:0000256" key="21">
    <source>
        <dbReference type="PIRSR" id="PIRSR600407-2"/>
    </source>
</evidence>
<dbReference type="PROSITE" id="PS51257">
    <property type="entry name" value="PROKAR_LIPOPROTEIN"/>
    <property type="match status" value="1"/>
</dbReference>
<comment type="cofactor">
    <cofactor evidence="1">
        <name>Ca(2+)</name>
        <dbReference type="ChEBI" id="CHEBI:29108"/>
    </cofactor>
</comment>
<evidence type="ECO:0000256" key="9">
    <source>
        <dbReference type="ARBA" id="ARBA00022741"/>
    </source>
</evidence>
<name>A0A9D3QBR2_MEGAT</name>
<dbReference type="EC" id="3.6.1.5" evidence="5"/>
<keyword evidence="6" id="KW-1003">Cell membrane</keyword>
<protein>
    <recommendedName>
        <fullName evidence="18">Ectonucleoside triphosphate diphosphohydrolase 8</fullName>
        <ecNumber evidence="5">3.6.1.5</ecNumber>
    </recommendedName>
</protein>
<evidence type="ECO:0000256" key="10">
    <source>
        <dbReference type="ARBA" id="ARBA00022801"/>
    </source>
</evidence>
<organism evidence="24 25">
    <name type="scientific">Megalops atlanticus</name>
    <name type="common">Tarpon</name>
    <name type="synonym">Clupea gigantea</name>
    <dbReference type="NCBI Taxonomy" id="7932"/>
    <lineage>
        <taxon>Eukaryota</taxon>
        <taxon>Metazoa</taxon>
        <taxon>Chordata</taxon>
        <taxon>Craniata</taxon>
        <taxon>Vertebrata</taxon>
        <taxon>Euteleostomi</taxon>
        <taxon>Actinopterygii</taxon>
        <taxon>Neopterygii</taxon>
        <taxon>Teleostei</taxon>
        <taxon>Elopiformes</taxon>
        <taxon>Megalopidae</taxon>
        <taxon>Megalops</taxon>
    </lineage>
</organism>
<evidence type="ECO:0000313" key="25">
    <source>
        <dbReference type="Proteomes" id="UP001046870"/>
    </source>
</evidence>
<dbReference type="GO" id="GO:0045134">
    <property type="term" value="F:UDP phosphatase activity"/>
    <property type="evidence" value="ECO:0007669"/>
    <property type="project" value="TreeGrafter"/>
</dbReference>
<evidence type="ECO:0000256" key="19">
    <source>
        <dbReference type="ARBA" id="ARBA00049175"/>
    </source>
</evidence>
<keyword evidence="8" id="KW-0479">Metal-binding</keyword>
<evidence type="ECO:0000256" key="17">
    <source>
        <dbReference type="ARBA" id="ARBA00023180"/>
    </source>
</evidence>
<keyword evidence="12 21" id="KW-0067">ATP-binding</keyword>
<evidence type="ECO:0000256" key="5">
    <source>
        <dbReference type="ARBA" id="ARBA00012148"/>
    </source>
</evidence>
<dbReference type="PROSITE" id="PS01238">
    <property type="entry name" value="GDA1_CD39_NTPASE"/>
    <property type="match status" value="1"/>
</dbReference>
<feature type="transmembrane region" description="Helical" evidence="23">
    <location>
        <begin position="469"/>
        <end position="493"/>
    </location>
</feature>
<evidence type="ECO:0000256" key="4">
    <source>
        <dbReference type="ARBA" id="ARBA00009283"/>
    </source>
</evidence>
<comment type="subcellular location">
    <subcellularLocation>
        <location evidence="3">Cell membrane</location>
        <topology evidence="3">Multi-pass membrane protein</topology>
    </subcellularLocation>
</comment>
<dbReference type="EMBL" id="JAFDVH010000004">
    <property type="protein sequence ID" value="KAG7481058.1"/>
    <property type="molecule type" value="Genomic_DNA"/>
</dbReference>
<keyword evidence="10 22" id="KW-0378">Hydrolase</keyword>
<dbReference type="GO" id="GO:0009134">
    <property type="term" value="P:nucleoside diphosphate catabolic process"/>
    <property type="evidence" value="ECO:0007669"/>
    <property type="project" value="TreeGrafter"/>
</dbReference>
<evidence type="ECO:0000256" key="18">
    <source>
        <dbReference type="ARBA" id="ARBA00039598"/>
    </source>
</evidence>
<evidence type="ECO:0000256" key="12">
    <source>
        <dbReference type="ARBA" id="ARBA00022840"/>
    </source>
</evidence>
<evidence type="ECO:0000256" key="6">
    <source>
        <dbReference type="ARBA" id="ARBA00022475"/>
    </source>
</evidence>
<comment type="similarity">
    <text evidence="4 22">Belongs to the GDA1/CD39 NTPase family.</text>
</comment>
<keyword evidence="7 23" id="KW-0812">Transmembrane</keyword>
<dbReference type="PANTHER" id="PTHR11782">
    <property type="entry name" value="ADENOSINE/GUANOSINE DIPHOSPHATASE"/>
    <property type="match status" value="1"/>
</dbReference>
<evidence type="ECO:0000256" key="22">
    <source>
        <dbReference type="RuleBase" id="RU003833"/>
    </source>
</evidence>
<dbReference type="Gene3D" id="3.30.420.150">
    <property type="entry name" value="Exopolyphosphatase. Domain 2"/>
    <property type="match status" value="1"/>
</dbReference>
<keyword evidence="17" id="KW-0325">Glycoprotein</keyword>
<dbReference type="Proteomes" id="UP001046870">
    <property type="component" value="Chromosome 4"/>
</dbReference>
<feature type="binding site" evidence="21">
    <location>
        <begin position="209"/>
        <end position="213"/>
    </location>
    <ligand>
        <name>ATP</name>
        <dbReference type="ChEBI" id="CHEBI:30616"/>
    </ligand>
</feature>
<dbReference type="InterPro" id="IPR000407">
    <property type="entry name" value="GDA1_CD39_NTPase"/>
</dbReference>
<dbReference type="FunFam" id="3.30.420.40:FF:000068">
    <property type="entry name" value="Ectonucleoside triphosphate diphosphohydrolase 1"/>
    <property type="match status" value="1"/>
</dbReference>
<keyword evidence="11" id="KW-0106">Calcium</keyword>
<evidence type="ECO:0000256" key="14">
    <source>
        <dbReference type="ARBA" id="ARBA00022989"/>
    </source>
</evidence>
<dbReference type="Gene3D" id="3.30.420.40">
    <property type="match status" value="1"/>
</dbReference>